<keyword evidence="3" id="KW-0309">Germination</keyword>
<dbReference type="EMBL" id="NMQW01000023">
    <property type="protein sequence ID" value="OXM85274.1"/>
    <property type="molecule type" value="Genomic_DNA"/>
</dbReference>
<dbReference type="PANTHER" id="PTHR35789">
    <property type="entry name" value="SPORE GERMINATION PROTEIN B3"/>
    <property type="match status" value="1"/>
</dbReference>
<protein>
    <submittedName>
        <fullName evidence="10">Spore gernimation protein GerC</fullName>
    </submittedName>
</protein>
<evidence type="ECO:0000256" key="4">
    <source>
        <dbReference type="ARBA" id="ARBA00022729"/>
    </source>
</evidence>
<comment type="caution">
    <text evidence="10">The sequence shown here is derived from an EMBL/GenBank/DDBJ whole genome shotgun (WGS) entry which is preliminary data.</text>
</comment>
<dbReference type="InterPro" id="IPR046953">
    <property type="entry name" value="Spore_GerAC-like_C"/>
</dbReference>
<evidence type="ECO:0000256" key="3">
    <source>
        <dbReference type="ARBA" id="ARBA00022544"/>
    </source>
</evidence>
<dbReference type="InterPro" id="IPR057336">
    <property type="entry name" value="GerAC_N"/>
</dbReference>
<evidence type="ECO:0000256" key="2">
    <source>
        <dbReference type="ARBA" id="ARBA00007886"/>
    </source>
</evidence>
<evidence type="ECO:0000259" key="8">
    <source>
        <dbReference type="Pfam" id="PF05504"/>
    </source>
</evidence>
<reference evidence="10 11" key="1">
    <citation type="submission" date="2017-07" db="EMBL/GenBank/DDBJ databases">
        <title>Genome sequencing and assembly of Paenibacillus rigui.</title>
        <authorList>
            <person name="Mayilraj S."/>
        </authorList>
    </citation>
    <scope>NUCLEOTIDE SEQUENCE [LARGE SCALE GENOMIC DNA]</scope>
    <source>
        <strain evidence="10 11">JCM 16352</strain>
    </source>
</reference>
<evidence type="ECO:0000313" key="10">
    <source>
        <dbReference type="EMBL" id="OXM85274.1"/>
    </source>
</evidence>
<dbReference type="Proteomes" id="UP000215509">
    <property type="component" value="Unassembled WGS sequence"/>
</dbReference>
<evidence type="ECO:0000256" key="6">
    <source>
        <dbReference type="ARBA" id="ARBA00023139"/>
    </source>
</evidence>
<evidence type="ECO:0000259" key="9">
    <source>
        <dbReference type="Pfam" id="PF25198"/>
    </source>
</evidence>
<dbReference type="InterPro" id="IPR038501">
    <property type="entry name" value="Spore_GerAC_C_sf"/>
</dbReference>
<gene>
    <name evidence="10" type="ORF">CF651_16935</name>
</gene>
<dbReference type="GO" id="GO:0016020">
    <property type="term" value="C:membrane"/>
    <property type="evidence" value="ECO:0007669"/>
    <property type="project" value="UniProtKB-SubCell"/>
</dbReference>
<keyword evidence="4" id="KW-0732">Signal</keyword>
<name>A0A229UPI2_9BACL</name>
<keyword evidence="6" id="KW-0564">Palmitate</keyword>
<feature type="domain" description="Spore germination protein N-terminal" evidence="9">
    <location>
        <begin position="23"/>
        <end position="200"/>
    </location>
</feature>
<keyword evidence="11" id="KW-1185">Reference proteome</keyword>
<evidence type="ECO:0000256" key="7">
    <source>
        <dbReference type="ARBA" id="ARBA00023288"/>
    </source>
</evidence>
<dbReference type="Pfam" id="PF25198">
    <property type="entry name" value="Spore_GerAC_N"/>
    <property type="match status" value="1"/>
</dbReference>
<dbReference type="OrthoDB" id="9816067at2"/>
<evidence type="ECO:0000256" key="5">
    <source>
        <dbReference type="ARBA" id="ARBA00023136"/>
    </source>
</evidence>
<evidence type="ECO:0000313" key="11">
    <source>
        <dbReference type="Proteomes" id="UP000215509"/>
    </source>
</evidence>
<keyword evidence="5" id="KW-0472">Membrane</keyword>
<sequence length="401" mass="43858">MLKRLCQGLTLWAALICLTGCWNRRELNELSIASAYGLDKIGTGYQISVQLINGDEVATNKGGGGGNRMPVVTQVLAHGNSIFESVRQLSTSTPRKIYSSHIQMLVIGETLARDGIAKVLDALSRDHEMRTDFYIAVAKDATAADVLKVLSPLEKIPSHKLFASLESVQNAWGGSTKVDLHQLIYDLVSKGKDPVLAALRITGDPEVGQSKRNLNSVNPPVLLQYDGLAVFNKDRLVGWLNQEESKGYNYITGGIKSTIVPVPCPEGGQLGIELIRTDKSLKGKVTGGQPQVNLHIDTEGNVGEVECHLDLSEPETIRLLERGAEDKIKETVQAAVKKAQKYKADIFGFGDAIHRADPKAWRQLEPDWNQHFGELTVQVTVDMNIRRTGSVVESFLGQLGK</sequence>
<dbReference type="NCBIfam" id="TIGR02887">
    <property type="entry name" value="spore_ger_x_C"/>
    <property type="match status" value="1"/>
</dbReference>
<dbReference type="AlphaFoldDB" id="A0A229UPI2"/>
<comment type="subcellular location">
    <subcellularLocation>
        <location evidence="1">Membrane</location>
        <topology evidence="1">Lipid-anchor</topology>
    </subcellularLocation>
</comment>
<accession>A0A229UPI2</accession>
<comment type="similarity">
    <text evidence="2">Belongs to the GerABKC lipoprotein family.</text>
</comment>
<proteinExistence type="inferred from homology"/>
<evidence type="ECO:0000256" key="1">
    <source>
        <dbReference type="ARBA" id="ARBA00004635"/>
    </source>
</evidence>
<dbReference type="Gene3D" id="3.30.300.210">
    <property type="entry name" value="Nutrient germinant receptor protein C, domain 3"/>
    <property type="match status" value="1"/>
</dbReference>
<feature type="domain" description="Spore germination GerAC-like C-terminal" evidence="8">
    <location>
        <begin position="226"/>
        <end position="389"/>
    </location>
</feature>
<keyword evidence="7" id="KW-0449">Lipoprotein</keyword>
<organism evidence="10 11">
    <name type="scientific">Paenibacillus rigui</name>
    <dbReference type="NCBI Taxonomy" id="554312"/>
    <lineage>
        <taxon>Bacteria</taxon>
        <taxon>Bacillati</taxon>
        <taxon>Bacillota</taxon>
        <taxon>Bacilli</taxon>
        <taxon>Bacillales</taxon>
        <taxon>Paenibacillaceae</taxon>
        <taxon>Paenibacillus</taxon>
    </lineage>
</organism>
<dbReference type="Pfam" id="PF05504">
    <property type="entry name" value="Spore_GerAC"/>
    <property type="match status" value="1"/>
</dbReference>
<dbReference type="GO" id="GO:0009847">
    <property type="term" value="P:spore germination"/>
    <property type="evidence" value="ECO:0007669"/>
    <property type="project" value="InterPro"/>
</dbReference>
<dbReference type="InterPro" id="IPR008844">
    <property type="entry name" value="Spore_GerAC-like"/>
</dbReference>
<dbReference type="RefSeq" id="WP_094016039.1">
    <property type="nucleotide sequence ID" value="NZ_NMQW01000023.1"/>
</dbReference>
<dbReference type="PANTHER" id="PTHR35789:SF1">
    <property type="entry name" value="SPORE GERMINATION PROTEIN B3"/>
    <property type="match status" value="1"/>
</dbReference>